<evidence type="ECO:0000256" key="2">
    <source>
        <dbReference type="ARBA" id="ARBA00006375"/>
    </source>
</evidence>
<dbReference type="OrthoDB" id="428293at2759"/>
<feature type="repeat" description="Solcar" evidence="8">
    <location>
        <begin position="249"/>
        <end position="333"/>
    </location>
</feature>
<proteinExistence type="inferred from homology"/>
<keyword evidence="6" id="KW-1133">Transmembrane helix</keyword>
<dbReference type="Pfam" id="PF00153">
    <property type="entry name" value="Mito_carr"/>
    <property type="match status" value="3"/>
</dbReference>
<organism evidence="11">
    <name type="scientific">Fonticula alba</name>
    <name type="common">Slime mold</name>
    <dbReference type="NCBI Taxonomy" id="691883"/>
    <lineage>
        <taxon>Eukaryota</taxon>
        <taxon>Rotosphaerida</taxon>
        <taxon>Fonticulaceae</taxon>
        <taxon>Fonticula</taxon>
    </lineage>
</organism>
<dbReference type="PROSITE" id="PS50920">
    <property type="entry name" value="SOLCAR"/>
    <property type="match status" value="3"/>
</dbReference>
<feature type="repeat" description="Solcar" evidence="8">
    <location>
        <begin position="43"/>
        <end position="126"/>
    </location>
</feature>
<evidence type="ECO:0000256" key="4">
    <source>
        <dbReference type="ARBA" id="ARBA00022692"/>
    </source>
</evidence>
<protein>
    <submittedName>
        <fullName evidence="11">Uncharacterized protein</fullName>
    </submittedName>
</protein>
<evidence type="ECO:0000256" key="9">
    <source>
        <dbReference type="RuleBase" id="RU000488"/>
    </source>
</evidence>
<keyword evidence="4 8" id="KW-0812">Transmembrane</keyword>
<name>A0A058Z753_FONAL</name>
<dbReference type="SUPFAM" id="SSF103506">
    <property type="entry name" value="Mitochondrial carrier"/>
    <property type="match status" value="1"/>
</dbReference>
<dbReference type="GeneID" id="20528897"/>
<dbReference type="Proteomes" id="UP000030693">
    <property type="component" value="Unassembled WGS sequence"/>
</dbReference>
<dbReference type="RefSeq" id="XP_009496328.1">
    <property type="nucleotide sequence ID" value="XM_009498053.1"/>
</dbReference>
<evidence type="ECO:0000256" key="7">
    <source>
        <dbReference type="ARBA" id="ARBA00023136"/>
    </source>
</evidence>
<dbReference type="eggNOG" id="KOG0764">
    <property type="taxonomic scope" value="Eukaryota"/>
</dbReference>
<dbReference type="InterPro" id="IPR023395">
    <property type="entry name" value="MCP_dom_sf"/>
</dbReference>
<keyword evidence="3 9" id="KW-0813">Transport</keyword>
<dbReference type="GO" id="GO:0015215">
    <property type="term" value="F:nucleotide transmembrane transporter activity"/>
    <property type="evidence" value="ECO:0007669"/>
    <property type="project" value="UniProtKB-ARBA"/>
</dbReference>
<dbReference type="InterPro" id="IPR018108">
    <property type="entry name" value="MCP_transmembrane"/>
</dbReference>
<dbReference type="STRING" id="691883.A0A058Z753"/>
<keyword evidence="12" id="KW-1185">Reference proteome</keyword>
<dbReference type="PRINTS" id="PR00926">
    <property type="entry name" value="MITOCARRIER"/>
</dbReference>
<evidence type="ECO:0000256" key="10">
    <source>
        <dbReference type="SAM" id="MobiDB-lite"/>
    </source>
</evidence>
<comment type="similarity">
    <text evidence="2 9">Belongs to the mitochondrial carrier (TC 2.A.29) family.</text>
</comment>
<sequence length="339" mass="36147">MLPSSSTTRDAGTPPATRPDDGSPTRDPSPDTGQATAPSFFGSTALHQSLSGLTAGASTTLLLHPLDFLKTRMQVSSGYTSSLRTARGILANEGFRAFYSGLTPSIIGTSLSWGLYFGWYSFYQRLIAPDAVPAYSSTTGQDQVFLTPLQTMGASALAGMTTSLMTNPIWVVKTRMCVQQHPSAGGPPAYSSVSSALLSIARNEGLRGLYRGFGMALLGSAHGAVQFGVYEPLKRHVSVFRFGAPGQRLSATDQLLCASVSKVVAVVSTYPIQLVKTHLQRERVKHLKISTLLREIFVANGVTGLYRGLGPALLRVLPQSSLTLLAYEQISVLLDTSQS</sequence>
<dbReference type="InterPro" id="IPR044712">
    <property type="entry name" value="SLC25A32-like"/>
</dbReference>
<evidence type="ECO:0000256" key="1">
    <source>
        <dbReference type="ARBA" id="ARBA00004141"/>
    </source>
</evidence>
<dbReference type="Gene3D" id="1.50.40.10">
    <property type="entry name" value="Mitochondrial carrier domain"/>
    <property type="match status" value="1"/>
</dbReference>
<evidence type="ECO:0000256" key="5">
    <source>
        <dbReference type="ARBA" id="ARBA00022737"/>
    </source>
</evidence>
<feature type="compositionally biased region" description="Polar residues" evidence="10">
    <location>
        <begin position="1"/>
        <end position="10"/>
    </location>
</feature>
<evidence type="ECO:0000256" key="3">
    <source>
        <dbReference type="ARBA" id="ARBA00022448"/>
    </source>
</evidence>
<dbReference type="PANTHER" id="PTHR45683">
    <property type="entry name" value="MITOCHONDRIAL NICOTINAMIDE ADENINE DINUCLEOTIDE TRANSPORTER 1-RELATED-RELATED"/>
    <property type="match status" value="1"/>
</dbReference>
<gene>
    <name evidence="11" type="ORF">H696_04172</name>
</gene>
<dbReference type="EMBL" id="KB932206">
    <property type="protein sequence ID" value="KCV69763.1"/>
    <property type="molecule type" value="Genomic_DNA"/>
</dbReference>
<comment type="subcellular location">
    <subcellularLocation>
        <location evidence="1">Membrane</location>
        <topology evidence="1">Multi-pass membrane protein</topology>
    </subcellularLocation>
</comment>
<evidence type="ECO:0000256" key="6">
    <source>
        <dbReference type="ARBA" id="ARBA00022989"/>
    </source>
</evidence>
<accession>A0A058Z753</accession>
<keyword evidence="5" id="KW-0677">Repeat</keyword>
<dbReference type="OMA" id="QLIYREE"/>
<dbReference type="InterPro" id="IPR002067">
    <property type="entry name" value="MCP"/>
</dbReference>
<feature type="region of interest" description="Disordered" evidence="10">
    <location>
        <begin position="1"/>
        <end position="38"/>
    </location>
</feature>
<evidence type="ECO:0000256" key="8">
    <source>
        <dbReference type="PROSITE-ProRule" id="PRU00282"/>
    </source>
</evidence>
<dbReference type="GO" id="GO:0016020">
    <property type="term" value="C:membrane"/>
    <property type="evidence" value="ECO:0007669"/>
    <property type="project" value="UniProtKB-SubCell"/>
</dbReference>
<evidence type="ECO:0000313" key="11">
    <source>
        <dbReference type="EMBL" id="KCV69763.1"/>
    </source>
</evidence>
<feature type="repeat" description="Solcar" evidence="8">
    <location>
        <begin position="146"/>
        <end position="236"/>
    </location>
</feature>
<reference evidence="11" key="1">
    <citation type="submission" date="2013-04" db="EMBL/GenBank/DDBJ databases">
        <title>The Genome Sequence of Fonticula alba ATCC 38817.</title>
        <authorList>
            <consortium name="The Broad Institute Genomics Platform"/>
            <person name="Russ C."/>
            <person name="Cuomo C."/>
            <person name="Burger G."/>
            <person name="Gray M.W."/>
            <person name="Holland P.W.H."/>
            <person name="King N."/>
            <person name="Lang F.B.F."/>
            <person name="Roger A.J."/>
            <person name="Ruiz-Trillo I."/>
            <person name="Brown M."/>
            <person name="Walker B."/>
            <person name="Young S."/>
            <person name="Zeng Q."/>
            <person name="Gargeya S."/>
            <person name="Fitzgerald M."/>
            <person name="Haas B."/>
            <person name="Abouelleil A."/>
            <person name="Allen A.W."/>
            <person name="Alvarado L."/>
            <person name="Arachchi H.M."/>
            <person name="Berlin A.M."/>
            <person name="Chapman S.B."/>
            <person name="Gainer-Dewar J."/>
            <person name="Goldberg J."/>
            <person name="Griggs A."/>
            <person name="Gujja S."/>
            <person name="Hansen M."/>
            <person name="Howarth C."/>
            <person name="Imamovic A."/>
            <person name="Ireland A."/>
            <person name="Larimer J."/>
            <person name="McCowan C."/>
            <person name="Murphy C."/>
            <person name="Pearson M."/>
            <person name="Poon T.W."/>
            <person name="Priest M."/>
            <person name="Roberts A."/>
            <person name="Saif S."/>
            <person name="Shea T."/>
            <person name="Sisk P."/>
            <person name="Sykes S."/>
            <person name="Wortman J."/>
            <person name="Nusbaum C."/>
            <person name="Birren B."/>
        </authorList>
    </citation>
    <scope>NUCLEOTIDE SEQUENCE [LARGE SCALE GENOMIC DNA]</scope>
    <source>
        <strain evidence="11">ATCC 38817</strain>
    </source>
</reference>
<keyword evidence="7 8" id="KW-0472">Membrane</keyword>
<dbReference type="AlphaFoldDB" id="A0A058Z753"/>
<evidence type="ECO:0000313" key="12">
    <source>
        <dbReference type="Proteomes" id="UP000030693"/>
    </source>
</evidence>